<feature type="transmembrane region" description="Helical" evidence="1">
    <location>
        <begin position="31"/>
        <end position="50"/>
    </location>
</feature>
<dbReference type="AlphaFoldDB" id="A0A1I7TXZ5"/>
<accession>A0A1I7TXZ5</accession>
<reference evidence="3" key="1">
    <citation type="submission" date="2016-11" db="UniProtKB">
        <authorList>
            <consortium name="WormBaseParasite"/>
        </authorList>
    </citation>
    <scope>IDENTIFICATION</scope>
</reference>
<protein>
    <submittedName>
        <fullName evidence="3">Serpentine Receptor, class H</fullName>
    </submittedName>
</protein>
<dbReference type="Pfam" id="PF10318">
    <property type="entry name" value="7TM_GPCR_Srh"/>
    <property type="match status" value="1"/>
</dbReference>
<dbReference type="Proteomes" id="UP000095282">
    <property type="component" value="Unplaced"/>
</dbReference>
<keyword evidence="1" id="KW-0812">Transmembrane</keyword>
<proteinExistence type="predicted"/>
<dbReference type="PANTHER" id="PTHR22941:SF2">
    <property type="entry name" value="SERPENTINE RECEPTOR, CLASS H-RELATED"/>
    <property type="match status" value="1"/>
</dbReference>
<organism evidence="2 3">
    <name type="scientific">Caenorhabditis tropicalis</name>
    <dbReference type="NCBI Taxonomy" id="1561998"/>
    <lineage>
        <taxon>Eukaryota</taxon>
        <taxon>Metazoa</taxon>
        <taxon>Ecdysozoa</taxon>
        <taxon>Nematoda</taxon>
        <taxon>Chromadorea</taxon>
        <taxon>Rhabditida</taxon>
        <taxon>Rhabditina</taxon>
        <taxon>Rhabditomorpha</taxon>
        <taxon>Rhabditoidea</taxon>
        <taxon>Rhabditidae</taxon>
        <taxon>Peloderinae</taxon>
        <taxon>Caenorhabditis</taxon>
    </lineage>
</organism>
<sequence length="227" mass="26078">MLVSIVAAFESRFNSLCTFSWIFYWKKIRNFFKVVYSSLFMLSCAPYIFFVPDQKYALQLVFENLPCLPSYIHTADNFVLALDASYHVIVGTTIVVTASGLCVFFVFTLIANGVQQSKENSISASTYQMQKRFFKALIIQIIIPLIWFIIPLLYILYSIVLRYYNQGFTNISILIMNMHGFVSTVVMIYVHGPYREAISALLKTRCTKPMAIKNISVKRCFMAHVAK</sequence>
<keyword evidence="1" id="KW-1133">Transmembrane helix</keyword>
<keyword evidence="2" id="KW-1185">Reference proteome</keyword>
<feature type="transmembrane region" description="Helical" evidence="1">
    <location>
        <begin position="171"/>
        <end position="190"/>
    </location>
</feature>
<evidence type="ECO:0000313" key="2">
    <source>
        <dbReference type="Proteomes" id="UP000095282"/>
    </source>
</evidence>
<feature type="transmembrane region" description="Helical" evidence="1">
    <location>
        <begin position="86"/>
        <end position="112"/>
    </location>
</feature>
<evidence type="ECO:0000313" key="3">
    <source>
        <dbReference type="WBParaSite" id="Csp11.Scaffold629.g12919.t1"/>
    </source>
</evidence>
<evidence type="ECO:0000256" key="1">
    <source>
        <dbReference type="SAM" id="Phobius"/>
    </source>
</evidence>
<dbReference type="WBParaSite" id="Csp11.Scaffold629.g12919.t1">
    <property type="protein sequence ID" value="Csp11.Scaffold629.g12919.t1"/>
    <property type="gene ID" value="Csp11.Scaffold629.g12919"/>
</dbReference>
<feature type="transmembrane region" description="Helical" evidence="1">
    <location>
        <begin position="133"/>
        <end position="159"/>
    </location>
</feature>
<keyword evidence="1" id="KW-0472">Membrane</keyword>
<dbReference type="PANTHER" id="PTHR22941">
    <property type="entry name" value="SERPENTINE RECEPTOR"/>
    <property type="match status" value="1"/>
</dbReference>
<dbReference type="InterPro" id="IPR019422">
    <property type="entry name" value="7TM_GPCR_serpentine_rcpt_Srh"/>
</dbReference>
<name>A0A1I7TXZ5_9PELO</name>
<dbReference type="InterPro" id="IPR053220">
    <property type="entry name" value="Nematode_rcpt-like_serp_H"/>
</dbReference>